<dbReference type="GO" id="GO:0016020">
    <property type="term" value="C:membrane"/>
    <property type="evidence" value="ECO:0007669"/>
    <property type="project" value="UniProtKB-SubCell"/>
</dbReference>
<keyword evidence="10" id="KW-1185">Reference proteome</keyword>
<evidence type="ECO:0000313" key="8">
    <source>
        <dbReference type="EMBL" id="SUM30812.1"/>
    </source>
</evidence>
<dbReference type="Proteomes" id="UP000321057">
    <property type="component" value="Unassembled WGS sequence"/>
</dbReference>
<feature type="transmembrane region" description="Helical" evidence="5">
    <location>
        <begin position="21"/>
        <end position="40"/>
    </location>
</feature>
<dbReference type="STRING" id="1293.SH09_01735"/>
<gene>
    <name evidence="8" type="ORF">NCTC12195_00212</name>
    <name evidence="7" type="ORF">SGA02_20210</name>
</gene>
<name>A0A0D0SKG2_STAGA</name>
<keyword evidence="4 5" id="KW-0472">Membrane</keyword>
<dbReference type="OrthoDB" id="2004788at2"/>
<reference evidence="8 9" key="1">
    <citation type="submission" date="2018-06" db="EMBL/GenBank/DDBJ databases">
        <authorList>
            <consortium name="Pathogen Informatics"/>
            <person name="Doyle S."/>
        </authorList>
    </citation>
    <scope>NUCLEOTIDE SEQUENCE [LARGE SCALE GENOMIC DNA]</scope>
    <source>
        <strain evidence="8 9">NCTC12195</strain>
    </source>
</reference>
<comment type="subcellular location">
    <subcellularLocation>
        <location evidence="1">Membrane</location>
        <topology evidence="1">Multi-pass membrane protein</topology>
    </subcellularLocation>
</comment>
<dbReference type="PANTHER" id="PTHR21016">
    <property type="entry name" value="BETA-AMYLOID BINDING PROTEIN-RELATED"/>
    <property type="match status" value="1"/>
</dbReference>
<evidence type="ECO:0000256" key="2">
    <source>
        <dbReference type="ARBA" id="ARBA00022692"/>
    </source>
</evidence>
<dbReference type="InterPro" id="IPR050932">
    <property type="entry name" value="TM2D1-3-like"/>
</dbReference>
<evidence type="ECO:0000256" key="3">
    <source>
        <dbReference type="ARBA" id="ARBA00022989"/>
    </source>
</evidence>
<dbReference type="AlphaFoldDB" id="A0A0D0SKG2"/>
<feature type="transmembrane region" description="Helical" evidence="5">
    <location>
        <begin position="46"/>
        <end position="71"/>
    </location>
</feature>
<dbReference type="InterPro" id="IPR007829">
    <property type="entry name" value="TM2"/>
</dbReference>
<evidence type="ECO:0000313" key="10">
    <source>
        <dbReference type="Proteomes" id="UP000321057"/>
    </source>
</evidence>
<evidence type="ECO:0000256" key="4">
    <source>
        <dbReference type="ARBA" id="ARBA00023136"/>
    </source>
</evidence>
<keyword evidence="2 5" id="KW-0812">Transmembrane</keyword>
<protein>
    <submittedName>
        <fullName evidence="8">TM2 domain</fullName>
    </submittedName>
</protein>
<evidence type="ECO:0000313" key="7">
    <source>
        <dbReference type="EMBL" id="GEQ06193.1"/>
    </source>
</evidence>
<dbReference type="EMBL" id="UHDK01000001">
    <property type="protein sequence ID" value="SUM30812.1"/>
    <property type="molecule type" value="Genomic_DNA"/>
</dbReference>
<accession>A0A0D0SKG2</accession>
<feature type="domain" description="TM2" evidence="6">
    <location>
        <begin position="16"/>
        <end position="70"/>
    </location>
</feature>
<evidence type="ECO:0000256" key="1">
    <source>
        <dbReference type="ARBA" id="ARBA00004141"/>
    </source>
</evidence>
<evidence type="ECO:0000256" key="5">
    <source>
        <dbReference type="SAM" id="Phobius"/>
    </source>
</evidence>
<evidence type="ECO:0000259" key="6">
    <source>
        <dbReference type="Pfam" id="PF05154"/>
    </source>
</evidence>
<keyword evidence="3 5" id="KW-1133">Transmembrane helix</keyword>
<dbReference type="Pfam" id="PF05154">
    <property type="entry name" value="TM2"/>
    <property type="match status" value="1"/>
</dbReference>
<proteinExistence type="predicted"/>
<dbReference type="EMBL" id="BKAX01000006">
    <property type="protein sequence ID" value="GEQ06193.1"/>
    <property type="molecule type" value="Genomic_DNA"/>
</dbReference>
<sequence>MNIDERAYIEQRVANNSKSTGVAYLLWFFLGGFGAHRFYLGKTGSAVGLLVLTLLTSWWTFGIPTIIWVIIDAFLIPSIIREHAQAERNLATTEVQLMKNK</sequence>
<evidence type="ECO:0000313" key="9">
    <source>
        <dbReference type="Proteomes" id="UP000255277"/>
    </source>
</evidence>
<dbReference type="PANTHER" id="PTHR21016:SF25">
    <property type="entry name" value="TM2 DOMAIN-CONTAINING PROTEIN DDB_G0277895-RELATED"/>
    <property type="match status" value="1"/>
</dbReference>
<dbReference type="RefSeq" id="WP_042737882.1">
    <property type="nucleotide sequence ID" value="NZ_BKAX01000006.1"/>
</dbReference>
<dbReference type="Proteomes" id="UP000255277">
    <property type="component" value="Unassembled WGS sequence"/>
</dbReference>
<reference evidence="7 10" key="2">
    <citation type="submission" date="2019-07" db="EMBL/GenBank/DDBJ databases">
        <title>Whole genome shotgun sequence of Staphylococcus gallinarum NBRC 109767.</title>
        <authorList>
            <person name="Hosoyama A."/>
            <person name="Uohara A."/>
            <person name="Ohji S."/>
            <person name="Ichikawa N."/>
        </authorList>
    </citation>
    <scope>NUCLEOTIDE SEQUENCE [LARGE SCALE GENOMIC DNA]</scope>
    <source>
        <strain evidence="7 10">NBRC 109767</strain>
    </source>
</reference>
<organism evidence="8 9">
    <name type="scientific">Staphylococcus gallinarum</name>
    <dbReference type="NCBI Taxonomy" id="1293"/>
    <lineage>
        <taxon>Bacteria</taxon>
        <taxon>Bacillati</taxon>
        <taxon>Bacillota</taxon>
        <taxon>Bacilli</taxon>
        <taxon>Bacillales</taxon>
        <taxon>Staphylococcaceae</taxon>
        <taxon>Staphylococcus</taxon>
    </lineage>
</organism>